<dbReference type="InterPro" id="IPR015854">
    <property type="entry name" value="ABC_transpr_LolD-like"/>
</dbReference>
<dbReference type="SUPFAM" id="SSF52540">
    <property type="entry name" value="P-loop containing nucleoside triphosphate hydrolases"/>
    <property type="match status" value="1"/>
</dbReference>
<dbReference type="InterPro" id="IPR003593">
    <property type="entry name" value="AAA+_ATPase"/>
</dbReference>
<keyword evidence="10 12" id="KW-0472">Membrane</keyword>
<evidence type="ECO:0000256" key="9">
    <source>
        <dbReference type="ARBA" id="ARBA00022840"/>
    </source>
</evidence>
<keyword evidence="15" id="KW-1185">Reference proteome</keyword>
<evidence type="ECO:0000313" key="14">
    <source>
        <dbReference type="EMBL" id="MBE1237247.1"/>
    </source>
</evidence>
<dbReference type="FunFam" id="3.40.50.300:FF:000056">
    <property type="entry name" value="Cell division ATP-binding protein FtsE"/>
    <property type="match status" value="1"/>
</dbReference>
<dbReference type="NCBIfam" id="TIGR02673">
    <property type="entry name" value="FtsE"/>
    <property type="match status" value="1"/>
</dbReference>
<dbReference type="GO" id="GO:0022857">
    <property type="term" value="F:transmembrane transporter activity"/>
    <property type="evidence" value="ECO:0007669"/>
    <property type="project" value="TreeGrafter"/>
</dbReference>
<dbReference type="PROSITE" id="PS00211">
    <property type="entry name" value="ABC_TRANSPORTER_1"/>
    <property type="match status" value="1"/>
</dbReference>
<protein>
    <recommendedName>
        <fullName evidence="4 12">Cell division ATP-binding protein FtsE</fullName>
    </recommendedName>
</protein>
<reference evidence="14" key="1">
    <citation type="submission" date="2020-10" db="EMBL/GenBank/DDBJ databases">
        <title>Genome sequence of the unusual species of purple photosynthetic bacteria, Phaeovibrio sulfidiphilus DSM 23193, type strain.</title>
        <authorList>
            <person name="Kyndt J.A."/>
            <person name="Meyer T.E."/>
        </authorList>
    </citation>
    <scope>NUCLEOTIDE SEQUENCE</scope>
    <source>
        <strain evidence="14">DSM 23193</strain>
    </source>
</reference>
<evidence type="ECO:0000259" key="13">
    <source>
        <dbReference type="PROSITE" id="PS50893"/>
    </source>
</evidence>
<evidence type="ECO:0000256" key="11">
    <source>
        <dbReference type="ARBA" id="ARBA00023306"/>
    </source>
</evidence>
<comment type="subunit">
    <text evidence="12">Homodimer. Forms a membrane-associated complex with FtsX.</text>
</comment>
<comment type="subcellular location">
    <subcellularLocation>
        <location evidence="12">Cell inner membrane</location>
        <topology evidence="12">Peripheral membrane protein</topology>
        <orientation evidence="12">Cytoplasmic side</orientation>
    </subcellularLocation>
    <subcellularLocation>
        <location evidence="2">Cell membrane</location>
        <topology evidence="2">Peripheral membrane protein</topology>
    </subcellularLocation>
</comment>
<comment type="function">
    <text evidence="1">Part of the ABC transporter FtsEX involved in cellular division. Important for assembly or stability of the septal ring.</text>
</comment>
<keyword evidence="5" id="KW-0813">Transport</keyword>
<dbReference type="RefSeq" id="WP_192534262.1">
    <property type="nucleotide sequence ID" value="NZ_JACZHT010000004.1"/>
</dbReference>
<dbReference type="InterPro" id="IPR003439">
    <property type="entry name" value="ABC_transporter-like_ATP-bd"/>
</dbReference>
<dbReference type="PANTHER" id="PTHR24220:SF470">
    <property type="entry name" value="CELL DIVISION ATP-BINDING PROTEIN FTSE"/>
    <property type="match status" value="1"/>
</dbReference>
<evidence type="ECO:0000256" key="4">
    <source>
        <dbReference type="ARBA" id="ARBA00020019"/>
    </source>
</evidence>
<dbReference type="PROSITE" id="PS50893">
    <property type="entry name" value="ABC_TRANSPORTER_2"/>
    <property type="match status" value="1"/>
</dbReference>
<gene>
    <name evidence="12 14" type="primary">ftsE</name>
    <name evidence="14" type="ORF">IHV25_06255</name>
</gene>
<dbReference type="GO" id="GO:0005886">
    <property type="term" value="C:plasma membrane"/>
    <property type="evidence" value="ECO:0007669"/>
    <property type="project" value="UniProtKB-SubCell"/>
</dbReference>
<evidence type="ECO:0000256" key="1">
    <source>
        <dbReference type="ARBA" id="ARBA00002579"/>
    </source>
</evidence>
<dbReference type="InterPro" id="IPR017911">
    <property type="entry name" value="MacB-like_ATP-bd"/>
</dbReference>
<dbReference type="Gene3D" id="3.40.50.300">
    <property type="entry name" value="P-loop containing nucleotide triphosphate hydrolases"/>
    <property type="match status" value="1"/>
</dbReference>
<comment type="similarity">
    <text evidence="3 12">Belongs to the ABC transporter superfamily.</text>
</comment>
<evidence type="ECO:0000256" key="12">
    <source>
        <dbReference type="RuleBase" id="RU365094"/>
    </source>
</evidence>
<dbReference type="Proteomes" id="UP000631034">
    <property type="component" value="Unassembled WGS sequence"/>
</dbReference>
<dbReference type="GO" id="GO:0005524">
    <property type="term" value="F:ATP binding"/>
    <property type="evidence" value="ECO:0007669"/>
    <property type="project" value="UniProtKB-UniRule"/>
</dbReference>
<feature type="domain" description="ABC transporter" evidence="13">
    <location>
        <begin position="19"/>
        <end position="254"/>
    </location>
</feature>
<evidence type="ECO:0000256" key="6">
    <source>
        <dbReference type="ARBA" id="ARBA00022475"/>
    </source>
</evidence>
<keyword evidence="11 12" id="KW-0131">Cell cycle</keyword>
<evidence type="ECO:0000256" key="10">
    <source>
        <dbReference type="ARBA" id="ARBA00023136"/>
    </source>
</evidence>
<name>A0A8J7CPP0_9PROT</name>
<evidence type="ECO:0000313" key="15">
    <source>
        <dbReference type="Proteomes" id="UP000631034"/>
    </source>
</evidence>
<dbReference type="CDD" id="cd03255">
    <property type="entry name" value="ABC_MJ0796_LolCDE_FtsE"/>
    <property type="match status" value="1"/>
</dbReference>
<sequence length="257" mass="28411">MSMTNRETSTDRSREPAAVQFENVSLHYESGPEILRNISFELPRGSFHFLTGLSGAGKSSLLSLVHLARRPTSGTLKLFGVDVTRAPRDVLPDLRRRVGFVFQDFRLIDHLSALENVALPLRVAGLRDRDIRRHVTELLDWVGLRDHMDALPATLSGGQQQRVAIARAVISRPDILLADEPTGNVDDTIAVRLLHLFVELNKLGSTVLIATHNEGLVDRFNAPRLHLEDAAIYRIGPPSGLLSERLEQAIKGGGSLR</sequence>
<keyword evidence="6 12" id="KW-1003">Cell membrane</keyword>
<evidence type="ECO:0000256" key="8">
    <source>
        <dbReference type="ARBA" id="ARBA00022741"/>
    </source>
</evidence>
<dbReference type="GO" id="GO:0051301">
    <property type="term" value="P:cell division"/>
    <property type="evidence" value="ECO:0007669"/>
    <property type="project" value="UniProtKB-UniRule"/>
</dbReference>
<proteinExistence type="inferred from homology"/>
<evidence type="ECO:0000256" key="3">
    <source>
        <dbReference type="ARBA" id="ARBA00005417"/>
    </source>
</evidence>
<evidence type="ECO:0000256" key="2">
    <source>
        <dbReference type="ARBA" id="ARBA00004202"/>
    </source>
</evidence>
<keyword evidence="9 12" id="KW-0067">ATP-binding</keyword>
<dbReference type="GO" id="GO:0016887">
    <property type="term" value="F:ATP hydrolysis activity"/>
    <property type="evidence" value="ECO:0007669"/>
    <property type="project" value="InterPro"/>
</dbReference>
<dbReference type="AlphaFoldDB" id="A0A8J7CPP0"/>
<keyword evidence="8 12" id="KW-0547">Nucleotide-binding</keyword>
<dbReference type="Pfam" id="PF00005">
    <property type="entry name" value="ABC_tran"/>
    <property type="match status" value="1"/>
</dbReference>
<accession>A0A8J7CPP0</accession>
<keyword evidence="7 12" id="KW-0132">Cell division</keyword>
<dbReference type="InterPro" id="IPR027417">
    <property type="entry name" value="P-loop_NTPase"/>
</dbReference>
<evidence type="ECO:0000256" key="5">
    <source>
        <dbReference type="ARBA" id="ARBA00022448"/>
    </source>
</evidence>
<dbReference type="InterPro" id="IPR005286">
    <property type="entry name" value="Cell_div_FtsE"/>
</dbReference>
<dbReference type="PANTHER" id="PTHR24220">
    <property type="entry name" value="IMPORT ATP-BINDING PROTEIN"/>
    <property type="match status" value="1"/>
</dbReference>
<dbReference type="EMBL" id="JACZHT010000004">
    <property type="protein sequence ID" value="MBE1237247.1"/>
    <property type="molecule type" value="Genomic_DNA"/>
</dbReference>
<evidence type="ECO:0000256" key="7">
    <source>
        <dbReference type="ARBA" id="ARBA00022618"/>
    </source>
</evidence>
<dbReference type="SMART" id="SM00382">
    <property type="entry name" value="AAA"/>
    <property type="match status" value="1"/>
</dbReference>
<dbReference type="InterPro" id="IPR017871">
    <property type="entry name" value="ABC_transporter-like_CS"/>
</dbReference>
<comment type="caution">
    <text evidence="14">The sequence shown here is derived from an EMBL/GenBank/DDBJ whole genome shotgun (WGS) entry which is preliminary data.</text>
</comment>
<organism evidence="14 15">
    <name type="scientific">Phaeovibrio sulfidiphilus</name>
    <dbReference type="NCBI Taxonomy" id="1220600"/>
    <lineage>
        <taxon>Bacteria</taxon>
        <taxon>Pseudomonadati</taxon>
        <taxon>Pseudomonadota</taxon>
        <taxon>Alphaproteobacteria</taxon>
        <taxon>Rhodospirillales</taxon>
        <taxon>Rhodospirillaceae</taxon>
        <taxon>Phaeovibrio</taxon>
    </lineage>
</organism>